<feature type="transmembrane region" description="Helical" evidence="6">
    <location>
        <begin position="170"/>
        <end position="190"/>
    </location>
</feature>
<dbReference type="PANTHER" id="PTHR31123">
    <property type="entry name" value="ACCUMULATION OF DYADS PROTEIN 2-RELATED"/>
    <property type="match status" value="1"/>
</dbReference>
<dbReference type="EMBL" id="FJOG01000045">
    <property type="protein sequence ID" value="CZR67631.1"/>
    <property type="molecule type" value="Genomic_DNA"/>
</dbReference>
<dbReference type="OrthoDB" id="3648309at2759"/>
<dbReference type="GO" id="GO:0005886">
    <property type="term" value="C:plasma membrane"/>
    <property type="evidence" value="ECO:0007669"/>
    <property type="project" value="TreeGrafter"/>
</dbReference>
<dbReference type="Proteomes" id="UP000184330">
    <property type="component" value="Unassembled WGS sequence"/>
</dbReference>
<gene>
    <name evidence="7" type="ORF">PAC_17530</name>
</gene>
<keyword evidence="3 6" id="KW-0812">Transmembrane</keyword>
<evidence type="ECO:0000256" key="4">
    <source>
        <dbReference type="ARBA" id="ARBA00022989"/>
    </source>
</evidence>
<evidence type="ECO:0000256" key="5">
    <source>
        <dbReference type="ARBA" id="ARBA00023136"/>
    </source>
</evidence>
<keyword evidence="4 6" id="KW-1133">Transmembrane helix</keyword>
<comment type="similarity">
    <text evidence="2">Belongs to the acetate uptake transporter (AceTr) (TC 2.A.96) family.</text>
</comment>
<evidence type="ECO:0000256" key="3">
    <source>
        <dbReference type="ARBA" id="ARBA00022692"/>
    </source>
</evidence>
<dbReference type="AlphaFoldDB" id="A0A1L7XRE5"/>
<protein>
    <submittedName>
        <fullName evidence="7">Related to Y.lipolytica GPR1 protein and Fun34p</fullName>
    </submittedName>
</protein>
<feature type="transmembrane region" description="Helical" evidence="6">
    <location>
        <begin position="95"/>
        <end position="116"/>
    </location>
</feature>
<accession>A0A1L7XRE5</accession>
<feature type="transmembrane region" description="Helical" evidence="6">
    <location>
        <begin position="230"/>
        <end position="250"/>
    </location>
</feature>
<reference evidence="7 8" key="1">
    <citation type="submission" date="2016-03" db="EMBL/GenBank/DDBJ databases">
        <authorList>
            <person name="Ploux O."/>
        </authorList>
    </citation>
    <scope>NUCLEOTIDE SEQUENCE [LARGE SCALE GENOMIC DNA]</scope>
    <source>
        <strain evidence="7 8">UAMH 11012</strain>
    </source>
</reference>
<dbReference type="InterPro" id="IPR051633">
    <property type="entry name" value="AceTr"/>
</dbReference>
<dbReference type="PANTHER" id="PTHR31123:SF4">
    <property type="entry name" value="PROTEIN ALCS"/>
    <property type="match status" value="1"/>
</dbReference>
<dbReference type="GO" id="GO:0015123">
    <property type="term" value="F:acetate transmembrane transporter activity"/>
    <property type="evidence" value="ECO:0007669"/>
    <property type="project" value="TreeGrafter"/>
</dbReference>
<keyword evidence="8" id="KW-1185">Reference proteome</keyword>
<organism evidence="7 8">
    <name type="scientific">Phialocephala subalpina</name>
    <dbReference type="NCBI Taxonomy" id="576137"/>
    <lineage>
        <taxon>Eukaryota</taxon>
        <taxon>Fungi</taxon>
        <taxon>Dikarya</taxon>
        <taxon>Ascomycota</taxon>
        <taxon>Pezizomycotina</taxon>
        <taxon>Leotiomycetes</taxon>
        <taxon>Helotiales</taxon>
        <taxon>Mollisiaceae</taxon>
        <taxon>Phialocephala</taxon>
        <taxon>Phialocephala fortinii species complex</taxon>
    </lineage>
</organism>
<evidence type="ECO:0000256" key="6">
    <source>
        <dbReference type="SAM" id="Phobius"/>
    </source>
</evidence>
<comment type="subcellular location">
    <subcellularLocation>
        <location evidence="1">Membrane</location>
        <topology evidence="1">Multi-pass membrane protein</topology>
    </subcellularLocation>
</comment>
<keyword evidence="5 6" id="KW-0472">Membrane</keyword>
<evidence type="ECO:0000256" key="2">
    <source>
        <dbReference type="ARBA" id="ARBA00005587"/>
    </source>
</evidence>
<name>A0A1L7XRE5_9HELO</name>
<dbReference type="Pfam" id="PF01184">
    <property type="entry name" value="Gpr1_Fun34_YaaH"/>
    <property type="match status" value="1"/>
</dbReference>
<sequence>MLPEYSTQTATNRTPLEDFITDLDMHLNGGTKLKSIKRASGISLSPEGFKRQDTVNGDLRKTFGNPTPVGLLGILLSLTPLSCDLIGWRGAGGNGAASVGAYLFFGGLLLIISGLLEFSLGNTFPFVVFMSFGAFWLSYGITLQPSYNAYTAYAPTNSTSSTAGLATKGFNASFGFLMLFMGVLCLVFLICSLRTNVVYVVVFSTLVVAFGLLTGLHFQLAVGNADLAAGLQVAAGFALLVTSIATWWIFIATMLEALDFPFQIPVGDLSWIIKGANSCLEEDSLA</sequence>
<evidence type="ECO:0000313" key="8">
    <source>
        <dbReference type="Proteomes" id="UP000184330"/>
    </source>
</evidence>
<dbReference type="InterPro" id="IPR000791">
    <property type="entry name" value="Gpr1/Fun34/SatP-like"/>
</dbReference>
<evidence type="ECO:0000313" key="7">
    <source>
        <dbReference type="EMBL" id="CZR67631.1"/>
    </source>
</evidence>
<evidence type="ECO:0000256" key="1">
    <source>
        <dbReference type="ARBA" id="ARBA00004141"/>
    </source>
</evidence>
<dbReference type="STRING" id="576137.A0A1L7XRE5"/>
<feature type="transmembrane region" description="Helical" evidence="6">
    <location>
        <begin position="69"/>
        <end position="89"/>
    </location>
</feature>
<feature type="transmembrane region" description="Helical" evidence="6">
    <location>
        <begin position="123"/>
        <end position="141"/>
    </location>
</feature>
<proteinExistence type="inferred from homology"/>
<feature type="transmembrane region" description="Helical" evidence="6">
    <location>
        <begin position="197"/>
        <end position="218"/>
    </location>
</feature>